<evidence type="ECO:0000313" key="1">
    <source>
        <dbReference type="EMBL" id="MDL0089902.1"/>
    </source>
</evidence>
<dbReference type="EMBL" id="JANURM010000027">
    <property type="protein sequence ID" value="MDL0089902.1"/>
    <property type="molecule type" value="Genomic_DNA"/>
</dbReference>
<comment type="caution">
    <text evidence="1">The sequence shown here is derived from an EMBL/GenBank/DDBJ whole genome shotgun (WGS) entry which is preliminary data.</text>
</comment>
<dbReference type="Pfam" id="PF07087">
    <property type="entry name" value="DUF1353"/>
    <property type="match status" value="1"/>
</dbReference>
<dbReference type="InterPro" id="IPR010767">
    <property type="entry name" value="Phage_CGC-2007_Cje0229"/>
</dbReference>
<keyword evidence="2" id="KW-1185">Reference proteome</keyword>
<name>A0ABT7HSK7_9BACT</name>
<organism evidence="1 2">
    <name type="scientific">Campylobacter gastrosuis</name>
    <dbReference type="NCBI Taxonomy" id="2974576"/>
    <lineage>
        <taxon>Bacteria</taxon>
        <taxon>Pseudomonadati</taxon>
        <taxon>Campylobacterota</taxon>
        <taxon>Epsilonproteobacteria</taxon>
        <taxon>Campylobacterales</taxon>
        <taxon>Campylobacteraceae</taxon>
        <taxon>Campylobacter</taxon>
    </lineage>
</organism>
<protein>
    <submittedName>
        <fullName evidence="1">DUF1353 domain-containing protein</fullName>
    </submittedName>
</protein>
<sequence>MKRVIVKPYSHDRYELHEPYTFSALGRDFEIPKGYLTDGASVPRIFWSILPPKSPEYLTASITHDYLTDIAAGLISHEIKPSFKACDKVFKEHLK</sequence>
<reference evidence="1" key="1">
    <citation type="submission" date="2022-08" db="EMBL/GenBank/DDBJ databases">
        <authorList>
            <person name="Wang H."/>
        </authorList>
    </citation>
    <scope>NUCLEOTIDE SEQUENCE</scope>
    <source>
        <strain evidence="1">PS10</strain>
    </source>
</reference>
<accession>A0ABT7HSK7</accession>
<reference evidence="1" key="2">
    <citation type="journal article" date="2023" name="Microorganisms">
        <title>Isolation and Genomic Characteristics of Cat-Borne Campylobacter felis sp. nov. and Sheep-Borne Campylobacter ovis sp. nov.</title>
        <authorList>
            <person name="Wang H."/>
            <person name="Li Y."/>
            <person name="Gu Y."/>
            <person name="Zhou G."/>
            <person name="Chen X."/>
            <person name="Zhang X."/>
            <person name="Shao Z."/>
            <person name="Zhang J."/>
            <person name="Zhang M."/>
        </authorList>
    </citation>
    <scope>NUCLEOTIDE SEQUENCE</scope>
    <source>
        <strain evidence="1">PS10</strain>
    </source>
</reference>
<dbReference type="RefSeq" id="WP_284938656.1">
    <property type="nucleotide sequence ID" value="NZ_JANURM010000027.1"/>
</dbReference>
<evidence type="ECO:0000313" key="2">
    <source>
        <dbReference type="Proteomes" id="UP001173801"/>
    </source>
</evidence>
<dbReference type="Proteomes" id="UP001173801">
    <property type="component" value="Unassembled WGS sequence"/>
</dbReference>
<proteinExistence type="predicted"/>
<feature type="non-terminal residue" evidence="1">
    <location>
        <position position="95"/>
    </location>
</feature>
<gene>
    <name evidence="1" type="ORF">NYG85_11100</name>
</gene>